<name>A0A9P6ETY4_9AGAR</name>
<sequence>MVKWRGQLLALPVHDLAQQLFRPIFTTAWPPRKLASNPSEPMMKILPQVYNQLPLHQLLKPHEKRPPGKAENDREGYRRKPERHGDMTLLGDRYLKIWRIIDPTGMPSRAFRKLTKALSRSQTSILARVRTRHVPLQAYLHRIHKEDSPIYQLCQREAESMEHYLKRCLSFQWARRKLRRRLGGFREVDVDLLGKPEHIRDLLRYIAETRRFEDSHANLKEIPHRRGRAQ</sequence>
<keyword evidence="3" id="KW-1185">Reference proteome</keyword>
<dbReference type="EMBL" id="MU157825">
    <property type="protein sequence ID" value="KAF9534778.1"/>
    <property type="molecule type" value="Genomic_DNA"/>
</dbReference>
<evidence type="ECO:0000313" key="3">
    <source>
        <dbReference type="Proteomes" id="UP000807306"/>
    </source>
</evidence>
<reference evidence="2" key="1">
    <citation type="submission" date="2020-11" db="EMBL/GenBank/DDBJ databases">
        <authorList>
            <consortium name="DOE Joint Genome Institute"/>
            <person name="Ahrendt S."/>
            <person name="Riley R."/>
            <person name="Andreopoulos W."/>
            <person name="Labutti K."/>
            <person name="Pangilinan J."/>
            <person name="Ruiz-Duenas F.J."/>
            <person name="Barrasa J.M."/>
            <person name="Sanchez-Garcia M."/>
            <person name="Camarero S."/>
            <person name="Miyauchi S."/>
            <person name="Serrano A."/>
            <person name="Linde D."/>
            <person name="Babiker R."/>
            <person name="Drula E."/>
            <person name="Ayuso-Fernandez I."/>
            <person name="Pacheco R."/>
            <person name="Padilla G."/>
            <person name="Ferreira P."/>
            <person name="Barriuso J."/>
            <person name="Kellner H."/>
            <person name="Castanera R."/>
            <person name="Alfaro M."/>
            <person name="Ramirez L."/>
            <person name="Pisabarro A.G."/>
            <person name="Kuo A."/>
            <person name="Tritt A."/>
            <person name="Lipzen A."/>
            <person name="He G."/>
            <person name="Yan M."/>
            <person name="Ng V."/>
            <person name="Cullen D."/>
            <person name="Martin F."/>
            <person name="Rosso M.-N."/>
            <person name="Henrissat B."/>
            <person name="Hibbett D."/>
            <person name="Martinez A.T."/>
            <person name="Grigoriev I.V."/>
        </authorList>
    </citation>
    <scope>NUCLEOTIDE SEQUENCE</scope>
    <source>
        <strain evidence="2">CBS 506.95</strain>
    </source>
</reference>
<feature type="region of interest" description="Disordered" evidence="1">
    <location>
        <begin position="60"/>
        <end position="83"/>
    </location>
</feature>
<organism evidence="2 3">
    <name type="scientific">Crepidotus variabilis</name>
    <dbReference type="NCBI Taxonomy" id="179855"/>
    <lineage>
        <taxon>Eukaryota</taxon>
        <taxon>Fungi</taxon>
        <taxon>Dikarya</taxon>
        <taxon>Basidiomycota</taxon>
        <taxon>Agaricomycotina</taxon>
        <taxon>Agaricomycetes</taxon>
        <taxon>Agaricomycetidae</taxon>
        <taxon>Agaricales</taxon>
        <taxon>Agaricineae</taxon>
        <taxon>Crepidotaceae</taxon>
        <taxon>Crepidotus</taxon>
    </lineage>
</organism>
<gene>
    <name evidence="2" type="ORF">CPB83DRAFT_879095</name>
</gene>
<protein>
    <submittedName>
        <fullName evidence="2">Uncharacterized protein</fullName>
    </submittedName>
</protein>
<evidence type="ECO:0000313" key="2">
    <source>
        <dbReference type="EMBL" id="KAF9534778.1"/>
    </source>
</evidence>
<dbReference type="AlphaFoldDB" id="A0A9P6ETY4"/>
<evidence type="ECO:0000256" key="1">
    <source>
        <dbReference type="SAM" id="MobiDB-lite"/>
    </source>
</evidence>
<comment type="caution">
    <text evidence="2">The sequence shown here is derived from an EMBL/GenBank/DDBJ whole genome shotgun (WGS) entry which is preliminary data.</text>
</comment>
<accession>A0A9P6ETY4</accession>
<proteinExistence type="predicted"/>
<dbReference type="Proteomes" id="UP000807306">
    <property type="component" value="Unassembled WGS sequence"/>
</dbReference>
<dbReference type="OrthoDB" id="3044497at2759"/>